<feature type="disulfide bond" evidence="9">
    <location>
        <begin position="51"/>
        <end position="130"/>
    </location>
</feature>
<dbReference type="InterPro" id="IPR029058">
    <property type="entry name" value="AB_hydrolase_fold"/>
</dbReference>
<evidence type="ECO:0000256" key="4">
    <source>
        <dbReference type="ARBA" id="ARBA00022729"/>
    </source>
</evidence>
<feature type="disulfide bond" evidence="9">
    <location>
        <begin position="186"/>
        <end position="193"/>
    </location>
</feature>
<evidence type="ECO:0000313" key="11">
    <source>
        <dbReference type="EMBL" id="KEQ97489.1"/>
    </source>
</evidence>
<dbReference type="EC" id="3.1.1.74" evidence="2"/>
<evidence type="ECO:0000256" key="6">
    <source>
        <dbReference type="ARBA" id="ARBA00023157"/>
    </source>
</evidence>
<evidence type="ECO:0000256" key="8">
    <source>
        <dbReference type="PIRSR" id="PIRSR611150-1"/>
    </source>
</evidence>
<protein>
    <recommendedName>
        <fullName evidence="2">cutinase</fullName>
        <ecNumber evidence="2">3.1.1.74</ecNumber>
    </recommendedName>
</protein>
<dbReference type="PRINTS" id="PR00129">
    <property type="entry name" value="CUTINASE"/>
</dbReference>
<name>A0A074YN08_AURSE</name>
<feature type="signal peptide" evidence="10">
    <location>
        <begin position="1"/>
        <end position="16"/>
    </location>
</feature>
<dbReference type="GO" id="GO:0005576">
    <property type="term" value="C:extracellular region"/>
    <property type="evidence" value="ECO:0007669"/>
    <property type="project" value="InterPro"/>
</dbReference>
<keyword evidence="6 9" id="KW-1015">Disulfide bond</keyword>
<dbReference type="InParanoid" id="A0A074YN08"/>
<dbReference type="RefSeq" id="XP_013345906.1">
    <property type="nucleotide sequence ID" value="XM_013490452.1"/>
</dbReference>
<evidence type="ECO:0000256" key="9">
    <source>
        <dbReference type="PIRSR" id="PIRSR611150-2"/>
    </source>
</evidence>
<dbReference type="STRING" id="1043005.A0A074YN08"/>
<feature type="active site" description="Nucleophile" evidence="8">
    <location>
        <position position="141"/>
    </location>
</feature>
<dbReference type="HOGENOM" id="CLU_040058_2_2_1"/>
<comment type="similarity">
    <text evidence="1">Belongs to the cutinase family.</text>
</comment>
<dbReference type="OrthoDB" id="2975078at2759"/>
<keyword evidence="5" id="KW-0378">Hydrolase</keyword>
<dbReference type="PANTHER" id="PTHR48250">
    <property type="entry name" value="CUTINASE 2-RELATED"/>
    <property type="match status" value="1"/>
</dbReference>
<dbReference type="InterPro" id="IPR011150">
    <property type="entry name" value="Cutinase_monf"/>
</dbReference>
<keyword evidence="12" id="KW-1185">Reference proteome</keyword>
<organism evidence="11 12">
    <name type="scientific">Aureobasidium subglaciale (strain EXF-2481)</name>
    <name type="common">Aureobasidium pullulans var. subglaciale</name>
    <dbReference type="NCBI Taxonomy" id="1043005"/>
    <lineage>
        <taxon>Eukaryota</taxon>
        <taxon>Fungi</taxon>
        <taxon>Dikarya</taxon>
        <taxon>Ascomycota</taxon>
        <taxon>Pezizomycotina</taxon>
        <taxon>Dothideomycetes</taxon>
        <taxon>Dothideomycetidae</taxon>
        <taxon>Dothideales</taxon>
        <taxon>Saccotheciaceae</taxon>
        <taxon>Aureobasidium</taxon>
    </lineage>
</organism>
<dbReference type="Proteomes" id="UP000030641">
    <property type="component" value="Unassembled WGS sequence"/>
</dbReference>
<keyword evidence="4 10" id="KW-0732">Signal</keyword>
<dbReference type="OMA" id="QWMADNC"/>
<sequence>MKSFLIACLAATSTLAAPLATPQFGGFGGFGSGGFGGFGGSTKNDITSGVCKPVTYIFARGTTEIGNMGSTVGPALERALESAFGANNVATQGVTYPADVAGAISGALSPGTAQGARTMASLTQQALSKCPNTKVILAGYSQGAEQVHGALQNLQNGQVAVALTFGDPLQRSPFQNIDSGRTKVYCNLGDGVCAGAFIISAAHLSYATQDATPAAQFAKGVIGNI</sequence>
<evidence type="ECO:0000256" key="3">
    <source>
        <dbReference type="ARBA" id="ARBA00022487"/>
    </source>
</evidence>
<dbReference type="InterPro" id="IPR000675">
    <property type="entry name" value="Cutinase/axe"/>
</dbReference>
<feature type="chain" id="PRO_5001703469" description="cutinase" evidence="10">
    <location>
        <begin position="17"/>
        <end position="225"/>
    </location>
</feature>
<dbReference type="GO" id="GO:0016052">
    <property type="term" value="P:carbohydrate catabolic process"/>
    <property type="evidence" value="ECO:0007669"/>
    <property type="project" value="TreeGrafter"/>
</dbReference>
<dbReference type="GO" id="GO:0050525">
    <property type="term" value="F:cutinase activity"/>
    <property type="evidence" value="ECO:0007669"/>
    <property type="project" value="UniProtKB-EC"/>
</dbReference>
<dbReference type="SUPFAM" id="SSF53474">
    <property type="entry name" value="alpha/beta-Hydrolases"/>
    <property type="match status" value="1"/>
</dbReference>
<evidence type="ECO:0000256" key="1">
    <source>
        <dbReference type="ARBA" id="ARBA00007534"/>
    </source>
</evidence>
<dbReference type="SMART" id="SM01110">
    <property type="entry name" value="Cutinase"/>
    <property type="match status" value="1"/>
</dbReference>
<evidence type="ECO:0000313" key="12">
    <source>
        <dbReference type="Proteomes" id="UP000030641"/>
    </source>
</evidence>
<comment type="catalytic activity">
    <reaction evidence="7">
        <text>cutin + H2O = cutin monomers.</text>
        <dbReference type="EC" id="3.1.1.74"/>
    </reaction>
</comment>
<evidence type="ECO:0000256" key="5">
    <source>
        <dbReference type="ARBA" id="ARBA00022801"/>
    </source>
</evidence>
<dbReference type="AlphaFoldDB" id="A0A074YN08"/>
<gene>
    <name evidence="11" type="ORF">AUEXF2481DRAFT_38003</name>
</gene>
<dbReference type="Gene3D" id="3.40.50.1820">
    <property type="entry name" value="alpha/beta hydrolase"/>
    <property type="match status" value="1"/>
</dbReference>
<feature type="active site" description="Proton donor/acceptor" evidence="8">
    <location>
        <position position="203"/>
    </location>
</feature>
<evidence type="ECO:0000256" key="2">
    <source>
        <dbReference type="ARBA" id="ARBA00013095"/>
    </source>
</evidence>
<reference evidence="11 12" key="1">
    <citation type="journal article" date="2014" name="BMC Genomics">
        <title>Genome sequencing of four Aureobasidium pullulans varieties: biotechnological potential, stress tolerance, and description of new species.</title>
        <authorList>
            <person name="Gostin Ar C."/>
            <person name="Ohm R.A."/>
            <person name="Kogej T."/>
            <person name="Sonjak S."/>
            <person name="Turk M."/>
            <person name="Zajc J."/>
            <person name="Zalar P."/>
            <person name="Grube M."/>
            <person name="Sun H."/>
            <person name="Han J."/>
            <person name="Sharma A."/>
            <person name="Chiniquy J."/>
            <person name="Ngan C.Y."/>
            <person name="Lipzen A."/>
            <person name="Barry K."/>
            <person name="Grigoriev I.V."/>
            <person name="Gunde-Cimerman N."/>
        </authorList>
    </citation>
    <scope>NUCLEOTIDE SEQUENCE [LARGE SCALE GENOMIC DNA]</scope>
    <source>
        <strain evidence="11 12">EXF-2481</strain>
    </source>
</reference>
<dbReference type="EMBL" id="KL584754">
    <property type="protein sequence ID" value="KEQ97489.1"/>
    <property type="molecule type" value="Genomic_DNA"/>
</dbReference>
<feature type="active site" evidence="8">
    <location>
        <position position="190"/>
    </location>
</feature>
<accession>A0A074YN08</accession>
<evidence type="ECO:0000256" key="10">
    <source>
        <dbReference type="SAM" id="SignalP"/>
    </source>
</evidence>
<dbReference type="PANTHER" id="PTHR48250:SF1">
    <property type="entry name" value="CUTINASE"/>
    <property type="match status" value="1"/>
</dbReference>
<dbReference type="GeneID" id="25365991"/>
<evidence type="ECO:0000256" key="7">
    <source>
        <dbReference type="ARBA" id="ARBA00034045"/>
    </source>
</evidence>
<keyword evidence="3" id="KW-0719">Serine esterase</keyword>
<proteinExistence type="inferred from homology"/>
<dbReference type="Pfam" id="PF01083">
    <property type="entry name" value="Cutinase"/>
    <property type="match status" value="1"/>
</dbReference>